<evidence type="ECO:0000256" key="1">
    <source>
        <dbReference type="SAM" id="MobiDB-lite"/>
    </source>
</evidence>
<dbReference type="KEGG" id="ehx:EMIHUDRAFT_359211"/>
<dbReference type="GO" id="GO:0005737">
    <property type="term" value="C:cytoplasm"/>
    <property type="evidence" value="ECO:0007669"/>
    <property type="project" value="TreeGrafter"/>
</dbReference>
<dbReference type="HOGENOM" id="CLU_103867_1_0_1"/>
<dbReference type="GO" id="GO:0005634">
    <property type="term" value="C:nucleus"/>
    <property type="evidence" value="ECO:0007669"/>
    <property type="project" value="TreeGrafter"/>
</dbReference>
<name>A0A0D3I845_EMIH1</name>
<evidence type="ECO:0008006" key="4">
    <source>
        <dbReference type="Google" id="ProtNLM"/>
    </source>
</evidence>
<protein>
    <recommendedName>
        <fullName evidence="4">RMT2 domain-containing protein</fullName>
    </recommendedName>
</protein>
<reference evidence="2" key="2">
    <citation type="submission" date="2024-10" db="UniProtKB">
        <authorList>
            <consortium name="EnsemblProtists"/>
        </authorList>
    </citation>
    <scope>IDENTIFICATION</scope>
</reference>
<accession>A0A0D3I845</accession>
<dbReference type="AlphaFoldDB" id="A0A0D3I845"/>
<dbReference type="InterPro" id="IPR029063">
    <property type="entry name" value="SAM-dependent_MTases_sf"/>
</dbReference>
<dbReference type="Gene3D" id="3.40.50.150">
    <property type="entry name" value="Vaccinia Virus protein VP39"/>
    <property type="match status" value="1"/>
</dbReference>
<organism evidence="2 3">
    <name type="scientific">Emiliania huxleyi (strain CCMP1516)</name>
    <dbReference type="NCBI Taxonomy" id="280463"/>
    <lineage>
        <taxon>Eukaryota</taxon>
        <taxon>Haptista</taxon>
        <taxon>Haptophyta</taxon>
        <taxon>Prymnesiophyceae</taxon>
        <taxon>Isochrysidales</taxon>
        <taxon>Noelaerhabdaceae</taxon>
        <taxon>Emiliania</taxon>
    </lineage>
</organism>
<dbReference type="EnsemblProtists" id="EOD07430">
    <property type="protein sequence ID" value="EOD07430"/>
    <property type="gene ID" value="EMIHUDRAFT_359211"/>
</dbReference>
<dbReference type="STRING" id="2903.R1CYJ9"/>
<dbReference type="GO" id="GO:0008757">
    <property type="term" value="F:S-adenosylmethionine-dependent methyltransferase activity"/>
    <property type="evidence" value="ECO:0007669"/>
    <property type="project" value="TreeGrafter"/>
</dbReference>
<dbReference type="InterPro" id="IPR051038">
    <property type="entry name" value="RMT2/GAMT_Mtase"/>
</dbReference>
<evidence type="ECO:0000313" key="2">
    <source>
        <dbReference type="EnsemblProtists" id="EOD07430"/>
    </source>
</evidence>
<proteinExistence type="predicted"/>
<dbReference type="Proteomes" id="UP000013827">
    <property type="component" value="Unassembled WGS sequence"/>
</dbReference>
<dbReference type="PANTHER" id="PTHR32379">
    <property type="entry name" value="GUANIDINOACETATE N-METHYLTRANSFERASE"/>
    <property type="match status" value="1"/>
</dbReference>
<feature type="region of interest" description="Disordered" evidence="1">
    <location>
        <begin position="157"/>
        <end position="194"/>
    </location>
</feature>
<dbReference type="PANTHER" id="PTHR32379:SF1">
    <property type="entry name" value="GUANIDINOACETATE N-METHYLTRANSFERASE"/>
    <property type="match status" value="1"/>
</dbReference>
<dbReference type="SUPFAM" id="SSF53335">
    <property type="entry name" value="S-adenosyl-L-methionine-dependent methyltransferases"/>
    <property type="match status" value="1"/>
</dbReference>
<dbReference type="GeneID" id="17253662"/>
<keyword evidence="3" id="KW-1185">Reference proteome</keyword>
<dbReference type="RefSeq" id="XP_005759859.1">
    <property type="nucleotide sequence ID" value="XM_005759802.1"/>
</dbReference>
<feature type="compositionally biased region" description="Basic and acidic residues" evidence="1">
    <location>
        <begin position="160"/>
        <end position="180"/>
    </location>
</feature>
<dbReference type="eggNOG" id="KOG1709">
    <property type="taxonomic scope" value="Eukaryota"/>
</dbReference>
<dbReference type="PaxDb" id="2903-EOD07430"/>
<evidence type="ECO:0000313" key="3">
    <source>
        <dbReference type="Proteomes" id="UP000013827"/>
    </source>
</evidence>
<sequence length="194" mass="21192">MGLFDEAAQALGPRSHTIVEAHPDVWANMHARGWASRPRCALVFGRWQEALPRLGLYDAIFYDTFGEGVAEFDAFCAVLPALLRPGGRFSFFNGFCAHSARLHTSFAMRTSACLGVLGLRCRFQLVPCEPPGEEGWRGVSGRYWTFDSYMLPVATLDEPSECRADTPPDAEPGGRAEAARRPNGADNARVAAQG</sequence>
<reference evidence="3" key="1">
    <citation type="journal article" date="2013" name="Nature">
        <title>Pan genome of the phytoplankton Emiliania underpins its global distribution.</title>
        <authorList>
            <person name="Read B.A."/>
            <person name="Kegel J."/>
            <person name="Klute M.J."/>
            <person name="Kuo A."/>
            <person name="Lefebvre S.C."/>
            <person name="Maumus F."/>
            <person name="Mayer C."/>
            <person name="Miller J."/>
            <person name="Monier A."/>
            <person name="Salamov A."/>
            <person name="Young J."/>
            <person name="Aguilar M."/>
            <person name="Claverie J.M."/>
            <person name="Frickenhaus S."/>
            <person name="Gonzalez K."/>
            <person name="Herman E.K."/>
            <person name="Lin Y.C."/>
            <person name="Napier J."/>
            <person name="Ogata H."/>
            <person name="Sarno A.F."/>
            <person name="Shmutz J."/>
            <person name="Schroeder D."/>
            <person name="de Vargas C."/>
            <person name="Verret F."/>
            <person name="von Dassow P."/>
            <person name="Valentin K."/>
            <person name="Van de Peer Y."/>
            <person name="Wheeler G."/>
            <person name="Dacks J.B."/>
            <person name="Delwiche C.F."/>
            <person name="Dyhrman S.T."/>
            <person name="Glockner G."/>
            <person name="John U."/>
            <person name="Richards T."/>
            <person name="Worden A.Z."/>
            <person name="Zhang X."/>
            <person name="Grigoriev I.V."/>
            <person name="Allen A.E."/>
            <person name="Bidle K."/>
            <person name="Borodovsky M."/>
            <person name="Bowler C."/>
            <person name="Brownlee C."/>
            <person name="Cock J.M."/>
            <person name="Elias M."/>
            <person name="Gladyshev V.N."/>
            <person name="Groth M."/>
            <person name="Guda C."/>
            <person name="Hadaegh A."/>
            <person name="Iglesias-Rodriguez M.D."/>
            <person name="Jenkins J."/>
            <person name="Jones B.M."/>
            <person name="Lawson T."/>
            <person name="Leese F."/>
            <person name="Lindquist E."/>
            <person name="Lobanov A."/>
            <person name="Lomsadze A."/>
            <person name="Malik S.B."/>
            <person name="Marsh M.E."/>
            <person name="Mackinder L."/>
            <person name="Mock T."/>
            <person name="Mueller-Roeber B."/>
            <person name="Pagarete A."/>
            <person name="Parker M."/>
            <person name="Probert I."/>
            <person name="Quesneville H."/>
            <person name="Raines C."/>
            <person name="Rensing S.A."/>
            <person name="Riano-Pachon D.M."/>
            <person name="Richier S."/>
            <person name="Rokitta S."/>
            <person name="Shiraiwa Y."/>
            <person name="Soanes D.M."/>
            <person name="van der Giezen M."/>
            <person name="Wahlund T.M."/>
            <person name="Williams B."/>
            <person name="Wilson W."/>
            <person name="Wolfe G."/>
            <person name="Wurch L.L."/>
        </authorList>
    </citation>
    <scope>NUCLEOTIDE SEQUENCE</scope>
</reference>